<dbReference type="SUPFAM" id="SSF53187">
    <property type="entry name" value="Zn-dependent exopeptidases"/>
    <property type="match status" value="1"/>
</dbReference>
<evidence type="ECO:0000313" key="3">
    <source>
        <dbReference type="EMBL" id="ALC81685.1"/>
    </source>
</evidence>
<dbReference type="NCBIfam" id="TIGR02867">
    <property type="entry name" value="spore_II_P"/>
    <property type="match status" value="1"/>
</dbReference>
<reference evidence="3 4" key="2">
    <citation type="journal article" date="2016" name="Int. J. Syst. Evol. Microbiol.">
        <title>Bacillus gobiensis sp. nov., isolated from a soil sample.</title>
        <authorList>
            <person name="Liu B."/>
            <person name="Liu G.H."/>
            <person name="Cetin S."/>
            <person name="Schumann P."/>
            <person name="Pan Z.Z."/>
            <person name="Chen Q.Q."/>
        </authorList>
    </citation>
    <scope>NUCLEOTIDE SEQUENCE [LARGE SCALE GENOMIC DNA]</scope>
    <source>
        <strain evidence="3 4">FJAT-4402</strain>
    </source>
</reference>
<dbReference type="RefSeq" id="WP_053603446.1">
    <property type="nucleotide sequence ID" value="NZ_CP012600.1"/>
</dbReference>
<dbReference type="PATRIC" id="fig|1441095.3.peg.1918"/>
<sequence>MKRRKKNRHLVVAVHAGTFIKSGFAFISGLLLIFIITGALTSLRPELRLSSSSINGVAAEIPGSSFLLLLASENKYFAAGAKDQEINFHLSSIMLKLATSINLEDPRSFLGRELPGFSQFDTEILVAGEGTDYTNMPYESAPPADVLEKEKEANLAELEQINPEKKEESPKETPKQTTGDRKVVYIYNTHNTESYLPLLKGETDPNRAFHSKANVTLVSDMLGKSLKAEGLGSEVEKKDFQASLNKKGWNYTRSYEESRSAVREALAANKEFAYTIDIHRDVKRLNGTLKEINGKKYAKVAFIVGTNNSSFSKNHQVATELHKLLEKKYKGVSRGVFKQGGSRNNGVYNQDLSQNALLIEFGGVDNNLEQLRNSADAIADVFSEMYWDADKVNTKANEKVKQ</sequence>
<feature type="transmembrane region" description="Helical" evidence="2">
    <location>
        <begin position="12"/>
        <end position="40"/>
    </location>
</feature>
<dbReference type="Pfam" id="PF07454">
    <property type="entry name" value="SpoIIP"/>
    <property type="match status" value="1"/>
</dbReference>
<dbReference type="AlphaFoldDB" id="A0A0M4FQV4"/>
<keyword evidence="2" id="KW-1133">Transmembrane helix</keyword>
<accession>A0A0M4FQV4</accession>
<gene>
    <name evidence="3" type="ORF">AM592_08745</name>
</gene>
<feature type="region of interest" description="Disordered" evidence="1">
    <location>
        <begin position="158"/>
        <end position="179"/>
    </location>
</feature>
<dbReference type="STRING" id="1441095.AM592_08745"/>
<evidence type="ECO:0000313" key="4">
    <source>
        <dbReference type="Proteomes" id="UP000067625"/>
    </source>
</evidence>
<keyword evidence="4" id="KW-1185">Reference proteome</keyword>
<name>A0A0M4FQV4_9BACI</name>
<evidence type="ECO:0000256" key="1">
    <source>
        <dbReference type="SAM" id="MobiDB-lite"/>
    </source>
</evidence>
<dbReference type="Proteomes" id="UP000067625">
    <property type="component" value="Chromosome"/>
</dbReference>
<protein>
    <submittedName>
        <fullName evidence="3">Stage II sporulation protein P</fullName>
    </submittedName>
</protein>
<dbReference type="OrthoDB" id="1633470at2"/>
<evidence type="ECO:0000256" key="2">
    <source>
        <dbReference type="SAM" id="Phobius"/>
    </source>
</evidence>
<keyword evidence="2" id="KW-0812">Transmembrane</keyword>
<reference evidence="4" key="1">
    <citation type="submission" date="2015-08" db="EMBL/GenBank/DDBJ databases">
        <title>Genome sequencing project for genomic taxonomy and phylogenomics of Bacillus-like bacteria.</title>
        <authorList>
            <person name="Liu B."/>
            <person name="Wang J."/>
            <person name="Zhu Y."/>
            <person name="Liu G."/>
            <person name="Chen Q."/>
            <person name="Chen Z."/>
            <person name="Lan J."/>
            <person name="Che J."/>
            <person name="Ge C."/>
            <person name="Shi H."/>
            <person name="Pan Z."/>
            <person name="Liu X."/>
        </authorList>
    </citation>
    <scope>NUCLEOTIDE SEQUENCE [LARGE SCALE GENOMIC DNA]</scope>
    <source>
        <strain evidence="4">FJAT-4402</strain>
    </source>
</reference>
<organism evidence="3 4">
    <name type="scientific">Bacillus gobiensis</name>
    <dbReference type="NCBI Taxonomy" id="1441095"/>
    <lineage>
        <taxon>Bacteria</taxon>
        <taxon>Bacillati</taxon>
        <taxon>Bacillota</taxon>
        <taxon>Bacilli</taxon>
        <taxon>Bacillales</taxon>
        <taxon>Bacillaceae</taxon>
        <taxon>Bacillus</taxon>
    </lineage>
</organism>
<proteinExistence type="predicted"/>
<feature type="compositionally biased region" description="Basic and acidic residues" evidence="1">
    <location>
        <begin position="162"/>
        <end position="179"/>
    </location>
</feature>
<dbReference type="EMBL" id="CP012600">
    <property type="protein sequence ID" value="ALC81685.1"/>
    <property type="molecule type" value="Genomic_DNA"/>
</dbReference>
<dbReference type="InterPro" id="IPR010897">
    <property type="entry name" value="Spore_II_P"/>
</dbReference>
<keyword evidence="2" id="KW-0472">Membrane</keyword>